<reference evidence="3 4" key="1">
    <citation type="journal article" date="2013" name="Biodegradation">
        <title>Quantitative proteomic analysis of ibuprofen-degrading Patulibacter sp. strain I11.</title>
        <authorList>
            <person name="Almeida B."/>
            <person name="Kjeldal H."/>
            <person name="Lolas I."/>
            <person name="Knudsen A.D."/>
            <person name="Carvalho G."/>
            <person name="Nielsen K.L."/>
            <person name="Barreto Crespo M.T."/>
            <person name="Stensballe A."/>
            <person name="Nielsen J.L."/>
        </authorList>
    </citation>
    <scope>NUCLEOTIDE SEQUENCE [LARGE SCALE GENOMIC DNA]</scope>
    <source>
        <strain evidence="3 4">I11</strain>
    </source>
</reference>
<feature type="transmembrane region" description="Helical" evidence="2">
    <location>
        <begin position="164"/>
        <end position="181"/>
    </location>
</feature>
<feature type="transmembrane region" description="Helical" evidence="2">
    <location>
        <begin position="138"/>
        <end position="157"/>
    </location>
</feature>
<dbReference type="Pfam" id="PF20334">
    <property type="entry name" value="DUF6629"/>
    <property type="match status" value="1"/>
</dbReference>
<comment type="caution">
    <text evidence="3">The sequence shown here is derived from an EMBL/GenBank/DDBJ whole genome shotgun (WGS) entry which is preliminary data.</text>
</comment>
<dbReference type="Proteomes" id="UP000005143">
    <property type="component" value="Unassembled WGS sequence"/>
</dbReference>
<sequence>MCLSPEVDFVAGTAIAGVGIATLGLVRRPRDLVIAALPLGFGLHQLVEGFVWLGLRGQVSPALGATARDAYVIYGQAVLPIVVPLGFALLEPRPARRRLVWPFALLGLLVGLFLLWQLTQWPIVAEERAHCVAYTTHTPYAIPSATAYVLAVCGPALLSSQRHLRWFGVVNIGGLLVAATMQEEEFTSVWCLYAALMSVLILLHFRRQGRSGDRAPGGGPASARGAPRSPAPVRFRAP</sequence>
<dbReference type="InterPro" id="IPR046737">
    <property type="entry name" value="DUF6629"/>
</dbReference>
<evidence type="ECO:0000256" key="1">
    <source>
        <dbReference type="SAM" id="MobiDB-lite"/>
    </source>
</evidence>
<evidence type="ECO:0000313" key="3">
    <source>
        <dbReference type="EMBL" id="EHN11327.1"/>
    </source>
</evidence>
<feature type="transmembrane region" description="Helical" evidence="2">
    <location>
        <begin position="33"/>
        <end position="53"/>
    </location>
</feature>
<gene>
    <name evidence="3" type="ORF">PAI11_17980</name>
</gene>
<dbReference type="AlphaFoldDB" id="H0E4R7"/>
<dbReference type="EMBL" id="AGUD01000116">
    <property type="protein sequence ID" value="EHN11327.1"/>
    <property type="molecule type" value="Genomic_DNA"/>
</dbReference>
<keyword evidence="4" id="KW-1185">Reference proteome</keyword>
<organism evidence="3 4">
    <name type="scientific">Patulibacter medicamentivorans</name>
    <dbReference type="NCBI Taxonomy" id="1097667"/>
    <lineage>
        <taxon>Bacteria</taxon>
        <taxon>Bacillati</taxon>
        <taxon>Actinomycetota</taxon>
        <taxon>Thermoleophilia</taxon>
        <taxon>Solirubrobacterales</taxon>
        <taxon>Patulibacteraceae</taxon>
        <taxon>Patulibacter</taxon>
    </lineage>
</organism>
<feature type="transmembrane region" description="Helical" evidence="2">
    <location>
        <begin position="187"/>
        <end position="205"/>
    </location>
</feature>
<name>H0E4R7_9ACTN</name>
<feature type="transmembrane region" description="Helical" evidence="2">
    <location>
        <begin position="73"/>
        <end position="90"/>
    </location>
</feature>
<keyword evidence="2" id="KW-1133">Transmembrane helix</keyword>
<keyword evidence="2" id="KW-0472">Membrane</keyword>
<keyword evidence="2" id="KW-0812">Transmembrane</keyword>
<dbReference type="RefSeq" id="WP_007573570.1">
    <property type="nucleotide sequence ID" value="NZ_AGUD01000116.1"/>
</dbReference>
<dbReference type="OrthoDB" id="4381840at2"/>
<evidence type="ECO:0000313" key="4">
    <source>
        <dbReference type="Proteomes" id="UP000005143"/>
    </source>
</evidence>
<feature type="region of interest" description="Disordered" evidence="1">
    <location>
        <begin position="212"/>
        <end position="238"/>
    </location>
</feature>
<accession>H0E4R7</accession>
<evidence type="ECO:0000256" key="2">
    <source>
        <dbReference type="SAM" id="Phobius"/>
    </source>
</evidence>
<proteinExistence type="predicted"/>
<evidence type="ECO:0008006" key="5">
    <source>
        <dbReference type="Google" id="ProtNLM"/>
    </source>
</evidence>
<protein>
    <recommendedName>
        <fullName evidence="5">Integral membrane protein</fullName>
    </recommendedName>
</protein>
<feature type="transmembrane region" description="Helical" evidence="2">
    <location>
        <begin position="6"/>
        <end position="26"/>
    </location>
</feature>
<feature type="compositionally biased region" description="Low complexity" evidence="1">
    <location>
        <begin position="221"/>
        <end position="238"/>
    </location>
</feature>
<feature type="transmembrane region" description="Helical" evidence="2">
    <location>
        <begin position="99"/>
        <end position="118"/>
    </location>
</feature>